<dbReference type="Pfam" id="PF02021">
    <property type="entry name" value="UPF0102"/>
    <property type="match status" value="1"/>
</dbReference>
<gene>
    <name evidence="4" type="ORF">COO92_09145</name>
</gene>
<keyword evidence="5" id="KW-1185">Reference proteome</keyword>
<dbReference type="PANTHER" id="PTHR34039:SF1">
    <property type="entry name" value="UPF0102 PROTEIN YRAN"/>
    <property type="match status" value="1"/>
</dbReference>
<evidence type="ECO:0000256" key="1">
    <source>
        <dbReference type="ARBA" id="ARBA00006738"/>
    </source>
</evidence>
<comment type="caution">
    <text evidence="4">The sequence shown here is derived from an EMBL/GenBank/DDBJ whole genome shotgun (WGS) entry which is preliminary data.</text>
</comment>
<evidence type="ECO:0000313" key="5">
    <source>
        <dbReference type="Proteomes" id="UP000233332"/>
    </source>
</evidence>
<dbReference type="Gene3D" id="3.40.1350.10">
    <property type="match status" value="1"/>
</dbReference>
<proteinExistence type="inferred from homology"/>
<protein>
    <recommendedName>
        <fullName evidence="2">UPF0102 protein COO92_09145</fullName>
    </recommendedName>
</protein>
<dbReference type="HAMAP" id="MF_00048">
    <property type="entry name" value="UPF0102"/>
    <property type="match status" value="1"/>
</dbReference>
<feature type="region of interest" description="Disordered" evidence="3">
    <location>
        <begin position="1"/>
        <end position="24"/>
    </location>
</feature>
<feature type="compositionally biased region" description="Pro residues" evidence="3">
    <location>
        <begin position="1"/>
        <end position="11"/>
    </location>
</feature>
<dbReference type="Proteomes" id="UP000233332">
    <property type="component" value="Unassembled WGS sequence"/>
</dbReference>
<comment type="similarity">
    <text evidence="1 2">Belongs to the UPF0102 family.</text>
</comment>
<dbReference type="InterPro" id="IPR011856">
    <property type="entry name" value="tRNA_endonuc-like_dom_sf"/>
</dbReference>
<reference evidence="4 5" key="1">
    <citation type="submission" date="2017-09" db="EMBL/GenBank/DDBJ databases">
        <title>Biodiversity and function of Thalassospira species in the particle-attached aromatic-hydrocarbon-degrading consortia from the surface seawater of the China South Sea.</title>
        <authorList>
            <person name="Dong C."/>
            <person name="Lai Q."/>
            <person name="Shao Z."/>
        </authorList>
    </citation>
    <scope>NUCLEOTIDE SEQUENCE [LARGE SCALE GENOMIC DNA]</scope>
    <source>
        <strain evidence="4 5">139Z-12</strain>
    </source>
</reference>
<dbReference type="RefSeq" id="WP_101301522.1">
    <property type="nucleotide sequence ID" value="NZ_NXGX01000003.1"/>
</dbReference>
<evidence type="ECO:0000256" key="3">
    <source>
        <dbReference type="SAM" id="MobiDB-lite"/>
    </source>
</evidence>
<dbReference type="SUPFAM" id="SSF52980">
    <property type="entry name" value="Restriction endonuclease-like"/>
    <property type="match status" value="1"/>
</dbReference>
<dbReference type="InterPro" id="IPR011335">
    <property type="entry name" value="Restrct_endonuc-II-like"/>
</dbReference>
<dbReference type="AlphaFoldDB" id="A0A2N3L888"/>
<accession>A0A2N3L888</accession>
<dbReference type="InterPro" id="IPR003509">
    <property type="entry name" value="UPF0102_YraN-like"/>
</dbReference>
<sequence>MAPSRSRPPAPGDKSKRKRAEKAGRRAETLCGFWLRLKGYRILATRYRSPLGEIDIIAKRANLIAAIEVKNRTNRADALLAIRPQQQNRIARALESYAGHIGHQGDLRLDLMIVGKWYRIEHLKNAWHTEPR</sequence>
<dbReference type="PANTHER" id="PTHR34039">
    <property type="entry name" value="UPF0102 PROTEIN YRAN"/>
    <property type="match status" value="1"/>
</dbReference>
<name>A0A2N3L888_9PROT</name>
<dbReference type="EMBL" id="NXGX01000003">
    <property type="protein sequence ID" value="PKR58992.1"/>
    <property type="molecule type" value="Genomic_DNA"/>
</dbReference>
<organism evidence="4 5">
    <name type="scientific">Thalassospira lohafexi</name>
    <dbReference type="NCBI Taxonomy" id="744227"/>
    <lineage>
        <taxon>Bacteria</taxon>
        <taxon>Pseudomonadati</taxon>
        <taxon>Pseudomonadota</taxon>
        <taxon>Alphaproteobacteria</taxon>
        <taxon>Rhodospirillales</taxon>
        <taxon>Thalassospiraceae</taxon>
        <taxon>Thalassospira</taxon>
    </lineage>
</organism>
<evidence type="ECO:0000313" key="4">
    <source>
        <dbReference type="EMBL" id="PKR58992.1"/>
    </source>
</evidence>
<dbReference type="GO" id="GO:0003676">
    <property type="term" value="F:nucleic acid binding"/>
    <property type="evidence" value="ECO:0007669"/>
    <property type="project" value="InterPro"/>
</dbReference>
<evidence type="ECO:0000256" key="2">
    <source>
        <dbReference type="HAMAP-Rule" id="MF_00048"/>
    </source>
</evidence>